<dbReference type="Pfam" id="PF00149">
    <property type="entry name" value="Metallophos"/>
    <property type="match status" value="1"/>
</dbReference>
<proteinExistence type="predicted"/>
<sequence>MAFRFLHTADIHLDSPLRSLALRNPDLAALIGGATRQALSAIVDLCLEEQVDALIVAGDLYDGTQTSMKTARYLAEQMERLHRAGIVVYKVRGNHDALSKITQELVLPPSLKLFGGRAETVTVRKGDIEVAIHGLSFAKAHAPDSLLPKYGRPRPDAVNIGIMHTSLVGAAGHDPYAPCSVADLHEWGFDYWALGHVHARSEHRGASKVVMPGMPQGRDIGESGLKTVSLVTVRDDRTILIEERPTSIAQFERISVDLSNLDSWPAVLDGIERAVEAARSRTAAAHLVGRLVLGGRTPLAWRLRRDSDLLRAEIEHRLGGAGQVWIDKIEIAATPPDATAPAGGIADPLDELGALLRDEILRQPAVRESVGALVKEIRDDLPPDARRFCGEDEAEFERFLDRLLGESGAEIVARLGQDGAGTR</sequence>
<evidence type="ECO:0000313" key="3">
    <source>
        <dbReference type="EMBL" id="GJE07280.1"/>
    </source>
</evidence>
<dbReference type="InterPro" id="IPR050535">
    <property type="entry name" value="DNA_Repair-Maintenance_Comp"/>
</dbReference>
<evidence type="ECO:0000313" key="4">
    <source>
        <dbReference type="Proteomes" id="UP001055102"/>
    </source>
</evidence>
<name>A0ABQ4SZA6_9HYPH</name>
<protein>
    <submittedName>
        <fullName evidence="3">3',5'-cyclic adenosine monophosphate phosphodiesterase CpdA</fullName>
    </submittedName>
</protein>
<reference evidence="3" key="2">
    <citation type="submission" date="2021-08" db="EMBL/GenBank/DDBJ databases">
        <authorList>
            <person name="Tani A."/>
            <person name="Ola A."/>
            <person name="Ogura Y."/>
            <person name="Katsura K."/>
            <person name="Hayashi T."/>
        </authorList>
    </citation>
    <scope>NUCLEOTIDE SEQUENCE</scope>
    <source>
        <strain evidence="3">LMG 23639</strain>
    </source>
</reference>
<dbReference type="SUPFAM" id="SSF56300">
    <property type="entry name" value="Metallo-dependent phosphatases"/>
    <property type="match status" value="1"/>
</dbReference>
<dbReference type="PANTHER" id="PTHR30337">
    <property type="entry name" value="COMPONENT OF ATP-DEPENDENT DSDNA EXONUCLEASE"/>
    <property type="match status" value="1"/>
</dbReference>
<dbReference type="EMBL" id="BPQR01000043">
    <property type="protein sequence ID" value="GJE07280.1"/>
    <property type="molecule type" value="Genomic_DNA"/>
</dbReference>
<accession>A0ABQ4SZA6</accession>
<feature type="domain" description="Calcineurin-like phosphoesterase" evidence="2">
    <location>
        <begin position="3"/>
        <end position="199"/>
    </location>
</feature>
<reference evidence="3" key="1">
    <citation type="journal article" date="2021" name="Front. Microbiol.">
        <title>Comprehensive Comparative Genomics and Phenotyping of Methylobacterium Species.</title>
        <authorList>
            <person name="Alessa O."/>
            <person name="Ogura Y."/>
            <person name="Fujitani Y."/>
            <person name="Takami H."/>
            <person name="Hayashi T."/>
            <person name="Sahin N."/>
            <person name="Tani A."/>
        </authorList>
    </citation>
    <scope>NUCLEOTIDE SEQUENCE</scope>
    <source>
        <strain evidence="3">LMG 23639</strain>
    </source>
</reference>
<dbReference type="InterPro" id="IPR014576">
    <property type="entry name" value="Pesterase_YhaO"/>
</dbReference>
<dbReference type="InterPro" id="IPR029052">
    <property type="entry name" value="Metallo-depent_PP-like"/>
</dbReference>
<dbReference type="Gene3D" id="3.60.21.10">
    <property type="match status" value="1"/>
</dbReference>
<dbReference type="PANTHER" id="PTHR30337:SF7">
    <property type="entry name" value="PHOSPHOESTERASE"/>
    <property type="match status" value="1"/>
</dbReference>
<dbReference type="InterPro" id="IPR004843">
    <property type="entry name" value="Calcineurin-like_PHP"/>
</dbReference>
<gene>
    <name evidence="3" type="primary">cpdA_3</name>
    <name evidence="3" type="ORF">AOPFMNJM_2606</name>
</gene>
<evidence type="ECO:0000256" key="1">
    <source>
        <dbReference type="ARBA" id="ARBA00022801"/>
    </source>
</evidence>
<dbReference type="RefSeq" id="WP_238276396.1">
    <property type="nucleotide sequence ID" value="NZ_BPQR01000043.1"/>
</dbReference>
<evidence type="ECO:0000259" key="2">
    <source>
        <dbReference type="Pfam" id="PF00149"/>
    </source>
</evidence>
<dbReference type="InterPro" id="IPR041796">
    <property type="entry name" value="Mre11_N"/>
</dbReference>
<dbReference type="Proteomes" id="UP001055102">
    <property type="component" value="Unassembled WGS sequence"/>
</dbReference>
<dbReference type="PIRSF" id="PIRSF033091">
    <property type="entry name" value="Pesterase_YhaO"/>
    <property type="match status" value="1"/>
</dbReference>
<keyword evidence="4" id="KW-1185">Reference proteome</keyword>
<dbReference type="CDD" id="cd00840">
    <property type="entry name" value="MPP_Mre11_N"/>
    <property type="match status" value="1"/>
</dbReference>
<organism evidence="3 4">
    <name type="scientific">Methylobacterium jeotgali</name>
    <dbReference type="NCBI Taxonomy" id="381630"/>
    <lineage>
        <taxon>Bacteria</taxon>
        <taxon>Pseudomonadati</taxon>
        <taxon>Pseudomonadota</taxon>
        <taxon>Alphaproteobacteria</taxon>
        <taxon>Hyphomicrobiales</taxon>
        <taxon>Methylobacteriaceae</taxon>
        <taxon>Methylobacterium</taxon>
    </lineage>
</organism>
<comment type="caution">
    <text evidence="3">The sequence shown here is derived from an EMBL/GenBank/DDBJ whole genome shotgun (WGS) entry which is preliminary data.</text>
</comment>
<keyword evidence="1" id="KW-0378">Hydrolase</keyword>